<evidence type="ECO:0000256" key="1">
    <source>
        <dbReference type="SAM" id="MobiDB-lite"/>
    </source>
</evidence>
<dbReference type="EMBL" id="CP051140">
    <property type="protein sequence ID" value="QIW96874.1"/>
    <property type="molecule type" value="Genomic_DNA"/>
</dbReference>
<dbReference type="Pfam" id="PF14438">
    <property type="entry name" value="SM-ATX"/>
    <property type="match status" value="1"/>
</dbReference>
<reference evidence="3 4" key="1">
    <citation type="journal article" date="2016" name="Sci. Rep.">
        <title>Peltaster fructicola genome reveals evolution from an invasive phytopathogen to an ectophytic parasite.</title>
        <authorList>
            <person name="Xu C."/>
            <person name="Chen H."/>
            <person name="Gleason M.L."/>
            <person name="Xu J.R."/>
            <person name="Liu H."/>
            <person name="Zhang R."/>
            <person name="Sun G."/>
        </authorList>
    </citation>
    <scope>NUCLEOTIDE SEQUENCE [LARGE SCALE GENOMIC DNA]</scope>
    <source>
        <strain evidence="3 4">LNHT1506</strain>
    </source>
</reference>
<dbReference type="SMART" id="SM01272">
    <property type="entry name" value="LsmAD"/>
    <property type="match status" value="1"/>
</dbReference>
<feature type="compositionally biased region" description="Polar residues" evidence="1">
    <location>
        <begin position="911"/>
        <end position="932"/>
    </location>
</feature>
<feature type="compositionally biased region" description="Polar residues" evidence="1">
    <location>
        <begin position="61"/>
        <end position="82"/>
    </location>
</feature>
<feature type="compositionally biased region" description="Basic and acidic residues" evidence="1">
    <location>
        <begin position="490"/>
        <end position="508"/>
    </location>
</feature>
<feature type="region of interest" description="Disordered" evidence="1">
    <location>
        <begin position="295"/>
        <end position="419"/>
    </location>
</feature>
<feature type="compositionally biased region" description="Polar residues" evidence="1">
    <location>
        <begin position="36"/>
        <end position="52"/>
    </location>
</feature>
<dbReference type="InterPro" id="IPR025852">
    <property type="entry name" value="SM_dom_ATX"/>
</dbReference>
<dbReference type="GO" id="GO:0003729">
    <property type="term" value="F:mRNA binding"/>
    <property type="evidence" value="ECO:0007669"/>
    <property type="project" value="TreeGrafter"/>
</dbReference>
<gene>
    <name evidence="3" type="ORF">AMS68_002392</name>
</gene>
<dbReference type="GO" id="GO:0034063">
    <property type="term" value="P:stress granule assembly"/>
    <property type="evidence" value="ECO:0007669"/>
    <property type="project" value="TreeGrafter"/>
</dbReference>
<dbReference type="InterPro" id="IPR009604">
    <property type="entry name" value="LsmAD_domain"/>
</dbReference>
<feature type="region of interest" description="Disordered" evidence="1">
    <location>
        <begin position="615"/>
        <end position="655"/>
    </location>
</feature>
<organism evidence="3 4">
    <name type="scientific">Peltaster fructicola</name>
    <dbReference type="NCBI Taxonomy" id="286661"/>
    <lineage>
        <taxon>Eukaryota</taxon>
        <taxon>Fungi</taxon>
        <taxon>Dikarya</taxon>
        <taxon>Ascomycota</taxon>
        <taxon>Pezizomycotina</taxon>
        <taxon>Dothideomycetes</taxon>
        <taxon>Dothideomycetes incertae sedis</taxon>
        <taxon>Peltaster</taxon>
    </lineage>
</organism>
<feature type="region of interest" description="Disordered" evidence="1">
    <location>
        <begin position="1"/>
        <end position="92"/>
    </location>
</feature>
<keyword evidence="4" id="KW-1185">Reference proteome</keyword>
<dbReference type="InterPro" id="IPR045117">
    <property type="entry name" value="ATXN2-like"/>
</dbReference>
<evidence type="ECO:0000313" key="4">
    <source>
        <dbReference type="Proteomes" id="UP000503462"/>
    </source>
</evidence>
<feature type="compositionally biased region" description="Basic and acidic residues" evidence="1">
    <location>
        <begin position="695"/>
        <end position="707"/>
    </location>
</feature>
<dbReference type="PANTHER" id="PTHR12854:SF7">
    <property type="entry name" value="ATAXIN-2 HOMOLOG"/>
    <property type="match status" value="1"/>
</dbReference>
<feature type="domain" description="LsmAD" evidence="2">
    <location>
        <begin position="258"/>
        <end position="330"/>
    </location>
</feature>
<feature type="region of interest" description="Disordered" evidence="1">
    <location>
        <begin position="490"/>
        <end position="553"/>
    </location>
</feature>
<feature type="compositionally biased region" description="Polar residues" evidence="1">
    <location>
        <begin position="1"/>
        <end position="28"/>
    </location>
</feature>
<accession>A0A6H0XQG2</accession>
<sequence>MASNSSDAGKTASTPSTSKQPLKTSSAGKSLETARKQNGSPVDSQNKKQNPAPTRAWQGPNPITSRSNTASPLTNGTTQKPSSRAGMDAQTEKHAHDRLLFLLANMTGCDATVTLKNGEQFTGIFSGGIFEPASKASYTLKMVKRVRMPSHQQANGVVDIPDEYTGEGEDHIVSFDVQDTVDLAVNNVTLASKTTQNGSATSSFRTDTEISGRAPSMPRERELQRWEPGPADMSLDDMAIEESGANGWDQFAANEQKYGVQTTYDEDIYTTAIDKSHPDYRKRAADAERLAREIESSAAANPHVAEERRADVHGADEGDEEDKYSGVRRDVAPLPKAGSGSYVPPSRRPITNAPTVPGAPFDPAIISSQVARPQHLAVDKSVETKTEEKAEPAKIEKSPSPIPAAASKISPSTTEDRVRDSADAFKQFANNEKMRLRQAQEQKRTNARNEKNVRINDLKKFAENFKLKSRVPDDLISILAKDHEKQLEIKRKAEEAARTEEQRAKDPKASPSPASTTVQTSERTSISSQSSKPRVAPNRSQLVPQPTPGMSRRQFEVFNTKPQQRAQQPVQTNISIPTGPAAQNTGALSPSAVKSLNVNAKAFEFRPAAHNFTPTGVSPSPQRLPSVAPQQTSQSSFFSEEEKNKIAQRQDSEEHDTDVIAYLQSTVSEEQKKSLASTGGVPQPYRTNPTWTVPDNRKNTNYEDMFPRPHINRSPLHTPNGQMPHNHQIPPNMQPNMQAQRFYGPQQGMPPYAQAYDPRFQSGGPGASVQSSPRIQQAQIPFGAQMGHMPQFPGQPMPVYGMSPSMSQRPLHMPQGGPMMMQQYPHAPNAQMRTHYGQYPQMMVPPGPNGFGQGYSPMPQHAAPHLQHMSMQPGFSASPRPAPHMMQHGGSHQGFQPHQMMFTPGQPSPYAMNQRQMSSGQYPQATPRQQQVLPAGQPLPSPGMNGPPIQQGDDGK</sequence>
<dbReference type="PANTHER" id="PTHR12854">
    <property type="entry name" value="ATAXIN 2-RELATED"/>
    <property type="match status" value="1"/>
</dbReference>
<proteinExistence type="predicted"/>
<feature type="compositionally biased region" description="Basic and acidic residues" evidence="1">
    <location>
        <begin position="377"/>
        <end position="397"/>
    </location>
</feature>
<protein>
    <recommendedName>
        <fullName evidence="2">LsmAD domain-containing protein</fullName>
    </recommendedName>
</protein>
<feature type="compositionally biased region" description="Basic and acidic residues" evidence="1">
    <location>
        <begin position="304"/>
        <end position="316"/>
    </location>
</feature>
<feature type="compositionally biased region" description="Basic and acidic residues" evidence="1">
    <location>
        <begin position="640"/>
        <end position="652"/>
    </location>
</feature>
<dbReference type="Proteomes" id="UP000503462">
    <property type="component" value="Chromosome 2"/>
</dbReference>
<feature type="region of interest" description="Disordered" evidence="1">
    <location>
        <begin position="903"/>
        <end position="956"/>
    </location>
</feature>
<feature type="region of interest" description="Disordered" evidence="1">
    <location>
        <begin position="197"/>
        <end position="222"/>
    </location>
</feature>
<evidence type="ECO:0000259" key="2">
    <source>
        <dbReference type="SMART" id="SM01272"/>
    </source>
</evidence>
<dbReference type="OrthoDB" id="2275718at2759"/>
<evidence type="ECO:0000313" key="3">
    <source>
        <dbReference type="EMBL" id="QIW96874.1"/>
    </source>
</evidence>
<feature type="region of interest" description="Disordered" evidence="1">
    <location>
        <begin position="668"/>
        <end position="708"/>
    </location>
</feature>
<dbReference type="GO" id="GO:0010494">
    <property type="term" value="C:cytoplasmic stress granule"/>
    <property type="evidence" value="ECO:0007669"/>
    <property type="project" value="TreeGrafter"/>
</dbReference>
<feature type="compositionally biased region" description="Low complexity" evidence="1">
    <location>
        <begin position="519"/>
        <end position="531"/>
    </location>
</feature>
<dbReference type="Pfam" id="PF06741">
    <property type="entry name" value="LsmAD"/>
    <property type="match status" value="1"/>
</dbReference>
<dbReference type="AlphaFoldDB" id="A0A6H0XQG2"/>
<name>A0A6H0XQG2_9PEZI</name>